<dbReference type="RefSeq" id="YP_238477.1">
    <property type="nucleotide sequence ID" value="NC_007017.2"/>
</dbReference>
<sequence length="127" mass="13472">MKMTNSSTNTSIQPRCLNDGWIMPRRAGLTSAGLNCSRGLGMLEHGGEWLGGFSDCLSSRLSSSSNRDASWTLAVWTRKCTAGNTAGLRSSVGRQTPSRVGCIRLVGYPLKLDGGCTTIVLSTSEEG</sequence>
<dbReference type="KEGG" id="vg:3416406"/>
<evidence type="ECO:0000313" key="1">
    <source>
        <dbReference type="EMBL" id="AAU84999.1"/>
    </source>
</evidence>
<accession>Q56TK8</accession>
<organism evidence="1 2">
    <name type="scientific">Pelargonium line pattern virus</name>
    <dbReference type="NCBI Taxonomy" id="167019"/>
    <lineage>
        <taxon>Viruses</taxon>
        <taxon>Riboviria</taxon>
        <taxon>Orthornavirae</taxon>
        <taxon>Kitrinoviricota</taxon>
        <taxon>Tolucaviricetes</taxon>
        <taxon>Tolivirales</taxon>
        <taxon>Tombusviridae</taxon>
        <taxon>Procedovirinae</taxon>
        <taxon>Pelarspovirus</taxon>
        <taxon>Pelarspovirus lineapelargonii</taxon>
    </lineage>
</organism>
<dbReference type="GeneID" id="3416406"/>
<name>Q56TK8_9TOMB</name>
<protein>
    <submittedName>
        <fullName evidence="1">p13</fullName>
    </submittedName>
</protein>
<keyword evidence="2" id="KW-1185">Reference proteome</keyword>
<reference evidence="1 2" key="1">
    <citation type="journal article" date="2005" name="Arch. Virol.">
        <title>Complete nucleotide sequence and genome organization of Pelargonium line pattern virus and its relationship with the family Tombusviridae.</title>
        <authorList>
            <person name="Castano A."/>
            <person name="Hernandez C."/>
        </authorList>
    </citation>
    <scope>NUCLEOTIDE SEQUENCE [LARGE SCALE GENOMIC DNA]</scope>
    <source>
        <strain evidence="1">PV-0193</strain>
    </source>
</reference>
<proteinExistence type="predicted"/>
<gene>
    <name evidence="1" type="primary">p13</name>
</gene>
<dbReference type="Proteomes" id="UP000203539">
    <property type="component" value="Segment"/>
</dbReference>
<dbReference type="EMBL" id="AY613852">
    <property type="protein sequence ID" value="AAU84999.1"/>
    <property type="molecule type" value="Genomic_RNA"/>
</dbReference>
<evidence type="ECO:0000313" key="2">
    <source>
        <dbReference type="Proteomes" id="UP000203539"/>
    </source>
</evidence>